<reference evidence="1" key="1">
    <citation type="submission" date="2022-08" db="EMBL/GenBank/DDBJ databases">
        <authorList>
            <person name="Kallberg Y."/>
            <person name="Tangrot J."/>
            <person name="Rosling A."/>
        </authorList>
    </citation>
    <scope>NUCLEOTIDE SEQUENCE</scope>
    <source>
        <strain evidence="1">Wild A</strain>
    </source>
</reference>
<proteinExistence type="predicted"/>
<dbReference type="AlphaFoldDB" id="A0A9W4X7M0"/>
<evidence type="ECO:0000313" key="1">
    <source>
        <dbReference type="EMBL" id="CAI2192376.1"/>
    </source>
</evidence>
<dbReference type="OrthoDB" id="10261027at2759"/>
<name>A0A9W4X7M0_9GLOM</name>
<dbReference type="EMBL" id="CAMKVN010008304">
    <property type="protein sequence ID" value="CAI2192376.1"/>
    <property type="molecule type" value="Genomic_DNA"/>
</dbReference>
<sequence>VLPFVASEVLRGQPYTLSTYDFQLGLDICKGKHSKDIENIPQCYINLMKNVGI</sequence>
<evidence type="ECO:0000313" key="2">
    <source>
        <dbReference type="Proteomes" id="UP001153678"/>
    </source>
</evidence>
<organism evidence="1 2">
    <name type="scientific">Funneliformis geosporum</name>
    <dbReference type="NCBI Taxonomy" id="1117311"/>
    <lineage>
        <taxon>Eukaryota</taxon>
        <taxon>Fungi</taxon>
        <taxon>Fungi incertae sedis</taxon>
        <taxon>Mucoromycota</taxon>
        <taxon>Glomeromycotina</taxon>
        <taxon>Glomeromycetes</taxon>
        <taxon>Glomerales</taxon>
        <taxon>Glomeraceae</taxon>
        <taxon>Funneliformis</taxon>
    </lineage>
</organism>
<protein>
    <submittedName>
        <fullName evidence="1">14350_t:CDS:1</fullName>
    </submittedName>
</protein>
<keyword evidence="2" id="KW-1185">Reference proteome</keyword>
<comment type="caution">
    <text evidence="1">The sequence shown here is derived from an EMBL/GenBank/DDBJ whole genome shotgun (WGS) entry which is preliminary data.</text>
</comment>
<dbReference type="Proteomes" id="UP001153678">
    <property type="component" value="Unassembled WGS sequence"/>
</dbReference>
<gene>
    <name evidence="1" type="ORF">FWILDA_LOCUS15547</name>
</gene>
<feature type="non-terminal residue" evidence="1">
    <location>
        <position position="1"/>
    </location>
</feature>
<accession>A0A9W4X7M0</accession>